<feature type="region of interest" description="Disordered" evidence="1">
    <location>
        <begin position="335"/>
        <end position="442"/>
    </location>
</feature>
<dbReference type="Gene3D" id="3.40.50.1820">
    <property type="entry name" value="alpha/beta hydrolase"/>
    <property type="match status" value="1"/>
</dbReference>
<dbReference type="Proteomes" id="UP001470230">
    <property type="component" value="Unassembled WGS sequence"/>
</dbReference>
<feature type="compositionally biased region" description="Low complexity" evidence="1">
    <location>
        <begin position="484"/>
        <end position="497"/>
    </location>
</feature>
<evidence type="ECO:0000313" key="3">
    <source>
        <dbReference type="Proteomes" id="UP001470230"/>
    </source>
</evidence>
<sequence>MAKLVQRAVDAIIRPPRTEYDQASIPQFLQGDDEVTYVRHPIGFINTRNQPLIGSYYHGVDMDPTYGGPCVLYLHGNASSQLEGQFLVPNLCKYKIYVCCFDFAGCGCSGGDYVSLGYFEKEDTEFLLDQLHKHFNLGPFILWGRSMGAATALLVDYPLVVARISDSSFTSVPDMCAAIAVSMHLPSFFVPAVIWFLKKQVIQAANFNIEEVSPISICRMNEIPCVFGHAEDDQFIPFEQCRRLYDHYPCKMKFLMQLEGGHNGKRKKDWIQLGVSFILENFCIDVKNPIISSCRKLQQSFYHFSSFSAMVTEKDHLHRVDSKLEEDYMNEFLEEEGIKDQINTRNGTEQNIQETKTEDTTEKKKKKKKNRESDNDGGLDENGEKKKKKKKKNRDGDTETELDENGEKKKKKKKHKHHKNKDKKTDKTENTESVNNNDDNLINVESIDADAENKSNQVDLGNANDLILFDDDTTNNITTKPTKSDNNTLNNISSNNENKNDDDEPNEYDVEEILI</sequence>
<feature type="compositionally biased region" description="Basic residues" evidence="1">
    <location>
        <begin position="408"/>
        <end position="422"/>
    </location>
</feature>
<dbReference type="PANTHER" id="PTHR43358">
    <property type="entry name" value="ALPHA/BETA-HYDROLASE"/>
    <property type="match status" value="1"/>
</dbReference>
<gene>
    <name evidence="2" type="ORF">M9Y10_001437</name>
</gene>
<dbReference type="InterPro" id="IPR029058">
    <property type="entry name" value="AB_hydrolase_fold"/>
</dbReference>
<dbReference type="EMBL" id="JAPFFF010000001">
    <property type="protein sequence ID" value="KAK8899136.1"/>
    <property type="molecule type" value="Genomic_DNA"/>
</dbReference>
<keyword evidence="3" id="KW-1185">Reference proteome</keyword>
<dbReference type="PANTHER" id="PTHR43358:SF4">
    <property type="entry name" value="ALPHA_BETA HYDROLASE FOLD-1 DOMAIN-CONTAINING PROTEIN"/>
    <property type="match status" value="1"/>
</dbReference>
<evidence type="ECO:0000313" key="2">
    <source>
        <dbReference type="EMBL" id="KAK8899136.1"/>
    </source>
</evidence>
<proteinExistence type="predicted"/>
<feature type="compositionally biased region" description="Polar residues" evidence="1">
    <location>
        <begin position="341"/>
        <end position="353"/>
    </location>
</feature>
<evidence type="ECO:0008006" key="4">
    <source>
        <dbReference type="Google" id="ProtNLM"/>
    </source>
</evidence>
<organism evidence="2 3">
    <name type="scientific">Tritrichomonas musculus</name>
    <dbReference type="NCBI Taxonomy" id="1915356"/>
    <lineage>
        <taxon>Eukaryota</taxon>
        <taxon>Metamonada</taxon>
        <taxon>Parabasalia</taxon>
        <taxon>Tritrichomonadida</taxon>
        <taxon>Tritrichomonadidae</taxon>
        <taxon>Tritrichomonas</taxon>
    </lineage>
</organism>
<name>A0ABR2L802_9EUKA</name>
<feature type="compositionally biased region" description="Acidic residues" evidence="1">
    <location>
        <begin position="500"/>
        <end position="515"/>
    </location>
</feature>
<dbReference type="InterPro" id="IPR052920">
    <property type="entry name" value="DNA-binding_regulatory"/>
</dbReference>
<accession>A0ABR2L802</accession>
<reference evidence="2 3" key="1">
    <citation type="submission" date="2024-04" db="EMBL/GenBank/DDBJ databases">
        <title>Tritrichomonas musculus Genome.</title>
        <authorList>
            <person name="Alves-Ferreira E."/>
            <person name="Grigg M."/>
            <person name="Lorenzi H."/>
            <person name="Galac M."/>
        </authorList>
    </citation>
    <scope>NUCLEOTIDE SEQUENCE [LARGE SCALE GENOMIC DNA]</scope>
    <source>
        <strain evidence="2 3">EAF2021</strain>
    </source>
</reference>
<protein>
    <recommendedName>
        <fullName evidence="4">Clan SC, family S9, unassigned serine peptidase</fullName>
    </recommendedName>
</protein>
<feature type="region of interest" description="Disordered" evidence="1">
    <location>
        <begin position="476"/>
        <end position="515"/>
    </location>
</feature>
<comment type="caution">
    <text evidence="2">The sequence shown here is derived from an EMBL/GenBank/DDBJ whole genome shotgun (WGS) entry which is preliminary data.</text>
</comment>
<dbReference type="SUPFAM" id="SSF53474">
    <property type="entry name" value="alpha/beta-Hydrolases"/>
    <property type="match status" value="1"/>
</dbReference>
<evidence type="ECO:0000256" key="1">
    <source>
        <dbReference type="SAM" id="MobiDB-lite"/>
    </source>
</evidence>